<organism evidence="2 3">
    <name type="scientific">Nitrincola tibetensis</name>
    <dbReference type="NCBI Taxonomy" id="2219697"/>
    <lineage>
        <taxon>Bacteria</taxon>
        <taxon>Pseudomonadati</taxon>
        <taxon>Pseudomonadota</taxon>
        <taxon>Gammaproteobacteria</taxon>
        <taxon>Oceanospirillales</taxon>
        <taxon>Oceanospirillaceae</taxon>
        <taxon>Nitrincola</taxon>
    </lineage>
</organism>
<evidence type="ECO:0000313" key="3">
    <source>
        <dbReference type="Proteomes" id="UP000250744"/>
    </source>
</evidence>
<dbReference type="EMBL" id="QKRX01000009">
    <property type="protein sequence ID" value="RAU17532.1"/>
    <property type="molecule type" value="Genomic_DNA"/>
</dbReference>
<evidence type="ECO:0000259" key="1">
    <source>
        <dbReference type="Pfam" id="PF13503"/>
    </source>
</evidence>
<dbReference type="RefSeq" id="WP_112159686.1">
    <property type="nucleotide sequence ID" value="NZ_QKRX01000009.1"/>
</dbReference>
<dbReference type="Pfam" id="PF13503">
    <property type="entry name" value="DUF4123"/>
    <property type="match status" value="1"/>
</dbReference>
<sequence length="277" mass="31712">MPPMATYALLDATKLPWLLPDLLENSELRYQSLLQGEAQVEIANHAPYLVELKEGNAFTRQLFTGAKGIHGLWEKSLGIFIRTRSNFAELRHHLRRFTRLQNEHGQWFYFRFWEKTILPALLEGKPVELAEALLQDVSYQGLILMLPIPEDGKLIICQRQEEHCSLPLRPPKIMDDLLTAFNAEVSKVQDVQEVQAVLAPFSDTPEGLCLPSSQELHETLKRLKSLGFSNSEMIRKALHLYVRAYLQDQSEQALALLNNVRQGPAIRLWHLANLVKD</sequence>
<reference evidence="2 3" key="1">
    <citation type="submission" date="2018-06" db="EMBL/GenBank/DDBJ databases">
        <title>Nitrincola tibetense sp. nov., isolated from Lake XuguoCo on Tibetan Plateau.</title>
        <authorList>
            <person name="Xing P."/>
        </authorList>
    </citation>
    <scope>NUCLEOTIDE SEQUENCE [LARGE SCALE GENOMIC DNA]</scope>
    <source>
        <strain evidence="3">xg18</strain>
    </source>
</reference>
<feature type="domain" description="DUF4123" evidence="1">
    <location>
        <begin position="7"/>
        <end position="123"/>
    </location>
</feature>
<dbReference type="OrthoDB" id="7833020at2"/>
<protein>
    <recommendedName>
        <fullName evidence="1">DUF4123 domain-containing protein</fullName>
    </recommendedName>
</protein>
<name>A0A364NKD3_9GAMM</name>
<comment type="caution">
    <text evidence="2">The sequence shown here is derived from an EMBL/GenBank/DDBJ whole genome shotgun (WGS) entry which is preliminary data.</text>
</comment>
<dbReference type="InterPro" id="IPR025391">
    <property type="entry name" value="DUF4123"/>
</dbReference>
<keyword evidence="3" id="KW-1185">Reference proteome</keyword>
<dbReference type="AlphaFoldDB" id="A0A364NKD3"/>
<proteinExistence type="predicted"/>
<accession>A0A364NKD3</accession>
<dbReference type="Proteomes" id="UP000250744">
    <property type="component" value="Unassembled WGS sequence"/>
</dbReference>
<gene>
    <name evidence="2" type="ORF">DN062_12640</name>
</gene>
<evidence type="ECO:0000313" key="2">
    <source>
        <dbReference type="EMBL" id="RAU17532.1"/>
    </source>
</evidence>